<evidence type="ECO:0000313" key="3">
    <source>
        <dbReference type="Proteomes" id="UP001153269"/>
    </source>
</evidence>
<evidence type="ECO:0000256" key="1">
    <source>
        <dbReference type="SAM" id="MobiDB-lite"/>
    </source>
</evidence>
<name>A0A9N7VFU5_PLEPL</name>
<keyword evidence="3" id="KW-1185">Reference proteome</keyword>
<feature type="compositionally biased region" description="Basic and acidic residues" evidence="1">
    <location>
        <begin position="27"/>
        <end position="38"/>
    </location>
</feature>
<protein>
    <submittedName>
        <fullName evidence="2">Uncharacterized protein</fullName>
    </submittedName>
</protein>
<evidence type="ECO:0000313" key="2">
    <source>
        <dbReference type="EMBL" id="CAB1448733.1"/>
    </source>
</evidence>
<dbReference type="Proteomes" id="UP001153269">
    <property type="component" value="Unassembled WGS sequence"/>
</dbReference>
<proteinExistence type="predicted"/>
<sequence length="297" mass="32136">MIEEQGEEAKEECSLKSWVPVVMERFGERATEETGVDHQRRRQNTRRKPDGIRFMPGGSQRDLPLGSSAPASHAPLAGSEAADPGEKRGPRTPLLPLDRESGRRETEEGGGGRRPREETGSMAVAALPLWVLTSLTWASVLQVSANRHSVYWNSSNIHDAAERMSHTDTLLPLRSPSRSVASLMCEAAADSQKRCLDSLNVIKSSSQVSGQGRADVAKNHCDCPKLVCPRPAVNRTLPAEYLLLGPPPSSLCLSVSPVASFVGSASHHHFLFFTSLSIAASPYYSSLSSDQTISPLV</sequence>
<feature type="compositionally biased region" description="Basic and acidic residues" evidence="1">
    <location>
        <begin position="97"/>
        <end position="119"/>
    </location>
</feature>
<accession>A0A9N7VFU5</accession>
<dbReference type="EMBL" id="CADEAL010003988">
    <property type="protein sequence ID" value="CAB1448733.1"/>
    <property type="molecule type" value="Genomic_DNA"/>
</dbReference>
<comment type="caution">
    <text evidence="2">The sequence shown here is derived from an EMBL/GenBank/DDBJ whole genome shotgun (WGS) entry which is preliminary data.</text>
</comment>
<reference evidence="2" key="1">
    <citation type="submission" date="2020-03" db="EMBL/GenBank/DDBJ databases">
        <authorList>
            <person name="Weist P."/>
        </authorList>
    </citation>
    <scope>NUCLEOTIDE SEQUENCE</scope>
</reference>
<dbReference type="AlphaFoldDB" id="A0A9N7VFU5"/>
<feature type="region of interest" description="Disordered" evidence="1">
    <location>
        <begin position="27"/>
        <end position="120"/>
    </location>
</feature>
<organism evidence="2 3">
    <name type="scientific">Pleuronectes platessa</name>
    <name type="common">European plaice</name>
    <dbReference type="NCBI Taxonomy" id="8262"/>
    <lineage>
        <taxon>Eukaryota</taxon>
        <taxon>Metazoa</taxon>
        <taxon>Chordata</taxon>
        <taxon>Craniata</taxon>
        <taxon>Vertebrata</taxon>
        <taxon>Euteleostomi</taxon>
        <taxon>Actinopterygii</taxon>
        <taxon>Neopterygii</taxon>
        <taxon>Teleostei</taxon>
        <taxon>Neoteleostei</taxon>
        <taxon>Acanthomorphata</taxon>
        <taxon>Carangaria</taxon>
        <taxon>Pleuronectiformes</taxon>
        <taxon>Pleuronectoidei</taxon>
        <taxon>Pleuronectidae</taxon>
        <taxon>Pleuronectes</taxon>
    </lineage>
</organism>
<gene>
    <name evidence="2" type="ORF">PLEPLA_LOCUS36382</name>
</gene>